<evidence type="ECO:0000256" key="4">
    <source>
        <dbReference type="ARBA" id="ARBA00022980"/>
    </source>
</evidence>
<proteinExistence type="inferred from homology"/>
<dbReference type="InterPro" id="IPR036394">
    <property type="entry name" value="Ribosomal_uL22_sf"/>
</dbReference>
<dbReference type="AlphaFoldDB" id="A0A1U9NQ53"/>
<evidence type="ECO:0000256" key="5">
    <source>
        <dbReference type="ARBA" id="ARBA00023274"/>
    </source>
</evidence>
<dbReference type="EMBL" id="CP019791">
    <property type="protein sequence ID" value="AQT69848.1"/>
    <property type="molecule type" value="Genomic_DNA"/>
</dbReference>
<dbReference type="PANTHER" id="PTHR13501">
    <property type="entry name" value="CHLOROPLAST 50S RIBOSOMAL PROTEIN L22-RELATED"/>
    <property type="match status" value="1"/>
</dbReference>
<dbReference type="KEGG" id="alus:STSP2_03046"/>
<dbReference type="PANTHER" id="PTHR13501:SF8">
    <property type="entry name" value="LARGE RIBOSOMAL SUBUNIT PROTEIN UL22M"/>
    <property type="match status" value="1"/>
</dbReference>
<dbReference type="STRING" id="1936003.STSP2_03046"/>
<evidence type="ECO:0000256" key="7">
    <source>
        <dbReference type="HAMAP-Rule" id="MF_01331"/>
    </source>
</evidence>
<dbReference type="InterPro" id="IPR005727">
    <property type="entry name" value="Ribosomal_uL22_bac/chlpt-type"/>
</dbReference>
<keyword evidence="3 7" id="KW-0694">RNA-binding</keyword>
<dbReference type="SUPFAM" id="SSF54843">
    <property type="entry name" value="Ribosomal protein L22"/>
    <property type="match status" value="1"/>
</dbReference>
<dbReference type="Proteomes" id="UP000189674">
    <property type="component" value="Chromosome"/>
</dbReference>
<comment type="subunit">
    <text evidence="7 9">Part of the 50S ribosomal subunit.</text>
</comment>
<evidence type="ECO:0000313" key="11">
    <source>
        <dbReference type="EMBL" id="AQT69848.1"/>
    </source>
</evidence>
<evidence type="ECO:0000313" key="12">
    <source>
        <dbReference type="Proteomes" id="UP000189674"/>
    </source>
</evidence>
<comment type="function">
    <text evidence="7 10">This protein binds specifically to 23S rRNA; its binding is stimulated by other ribosomal proteins, e.g., L4, L17, and L20. It is important during the early stages of 50S assembly. It makes multiple contacts with different domains of the 23S rRNA in the assembled 50S subunit and ribosome.</text>
</comment>
<dbReference type="HAMAP" id="MF_01331_B">
    <property type="entry name" value="Ribosomal_uL22_B"/>
    <property type="match status" value="1"/>
</dbReference>
<sequence>MLSSSKLNSVCAERKMSLEQLAGHLAHGGMSTDDALRALKNWQKNLLKPAPKTEDVERLADGLGVAVGDISEWRASYRYAPSSPRKARLVTEMINGRSVQDALDVLKFEHKRAARMVEQVLSSAIANADEQEANVEELYVCEARVDGAGRRIGTKAWHPKDRGRAHPIRKQASHIHVAVAEI</sequence>
<evidence type="ECO:0000256" key="2">
    <source>
        <dbReference type="ARBA" id="ARBA00022730"/>
    </source>
</evidence>
<evidence type="ECO:0000256" key="1">
    <source>
        <dbReference type="ARBA" id="ARBA00009451"/>
    </source>
</evidence>
<protein>
    <recommendedName>
        <fullName evidence="6 7">Large ribosomal subunit protein uL22</fullName>
    </recommendedName>
</protein>
<keyword evidence="4 7" id="KW-0689">Ribosomal protein</keyword>
<keyword evidence="5 7" id="KW-0687">Ribonucleoprotein</keyword>
<dbReference type="CDD" id="cd00336">
    <property type="entry name" value="Ribosomal_L22"/>
    <property type="match status" value="1"/>
</dbReference>
<reference evidence="12" key="1">
    <citation type="submission" date="2017-02" db="EMBL/GenBank/DDBJ databases">
        <title>Comparative genomics and description of representatives of a novel lineage of planctomycetes thriving in anoxic sediments.</title>
        <authorList>
            <person name="Spring S."/>
            <person name="Bunk B."/>
            <person name="Sproer C."/>
        </authorList>
    </citation>
    <scope>NUCLEOTIDE SEQUENCE [LARGE SCALE GENOMIC DNA]</scope>
    <source>
        <strain evidence="12">ST-NAGAB-D1</strain>
    </source>
</reference>
<comment type="function">
    <text evidence="7">The globular domain of the protein is located near the polypeptide exit tunnel on the outside of the subunit, while an extended beta-hairpin is found that lines the wall of the exit tunnel in the center of the 70S ribosome.</text>
</comment>
<dbReference type="NCBIfam" id="TIGR01044">
    <property type="entry name" value="rplV_bact"/>
    <property type="match status" value="1"/>
</dbReference>
<evidence type="ECO:0000256" key="9">
    <source>
        <dbReference type="RuleBase" id="RU004006"/>
    </source>
</evidence>
<organism evidence="11 12">
    <name type="scientific">Anaerohalosphaera lusitana</name>
    <dbReference type="NCBI Taxonomy" id="1936003"/>
    <lineage>
        <taxon>Bacteria</taxon>
        <taxon>Pseudomonadati</taxon>
        <taxon>Planctomycetota</taxon>
        <taxon>Phycisphaerae</taxon>
        <taxon>Sedimentisphaerales</taxon>
        <taxon>Anaerohalosphaeraceae</taxon>
        <taxon>Anaerohalosphaera</taxon>
    </lineage>
</organism>
<dbReference type="GO" id="GO:0019843">
    <property type="term" value="F:rRNA binding"/>
    <property type="evidence" value="ECO:0007669"/>
    <property type="project" value="UniProtKB-UniRule"/>
</dbReference>
<dbReference type="GO" id="GO:0006412">
    <property type="term" value="P:translation"/>
    <property type="evidence" value="ECO:0007669"/>
    <property type="project" value="UniProtKB-UniRule"/>
</dbReference>
<comment type="similarity">
    <text evidence="1 7 8">Belongs to the universal ribosomal protein uL22 family.</text>
</comment>
<dbReference type="Pfam" id="PF00237">
    <property type="entry name" value="Ribosomal_L22"/>
    <property type="match status" value="1"/>
</dbReference>
<evidence type="ECO:0000256" key="3">
    <source>
        <dbReference type="ARBA" id="ARBA00022884"/>
    </source>
</evidence>
<dbReference type="GO" id="GO:0003735">
    <property type="term" value="F:structural constituent of ribosome"/>
    <property type="evidence" value="ECO:0007669"/>
    <property type="project" value="InterPro"/>
</dbReference>
<keyword evidence="2 7" id="KW-0699">rRNA-binding</keyword>
<accession>A0A1U9NQ53</accession>
<dbReference type="RefSeq" id="WP_236782716.1">
    <property type="nucleotide sequence ID" value="NZ_CP019791.1"/>
</dbReference>
<gene>
    <name evidence="7 11" type="primary">rplV</name>
    <name evidence="11" type="ORF">STSP2_03046</name>
</gene>
<dbReference type="InterPro" id="IPR001063">
    <property type="entry name" value="Ribosomal_uL22"/>
</dbReference>
<dbReference type="GO" id="GO:0022625">
    <property type="term" value="C:cytosolic large ribosomal subunit"/>
    <property type="evidence" value="ECO:0007669"/>
    <property type="project" value="TreeGrafter"/>
</dbReference>
<evidence type="ECO:0000256" key="8">
    <source>
        <dbReference type="RuleBase" id="RU004005"/>
    </source>
</evidence>
<name>A0A1U9NQ53_9BACT</name>
<keyword evidence="12" id="KW-1185">Reference proteome</keyword>
<evidence type="ECO:0000256" key="10">
    <source>
        <dbReference type="RuleBase" id="RU004008"/>
    </source>
</evidence>
<evidence type="ECO:0000256" key="6">
    <source>
        <dbReference type="ARBA" id="ARBA00035207"/>
    </source>
</evidence>
<dbReference type="Gene3D" id="3.90.470.10">
    <property type="entry name" value="Ribosomal protein L22/L17"/>
    <property type="match status" value="1"/>
</dbReference>
<dbReference type="InterPro" id="IPR047867">
    <property type="entry name" value="Ribosomal_uL22_bac/org-type"/>
</dbReference>